<proteinExistence type="predicted"/>
<dbReference type="SUPFAM" id="SSF52172">
    <property type="entry name" value="CheY-like"/>
    <property type="match status" value="1"/>
</dbReference>
<sequence length="116" mass="12583">MTSGRPLALVVEDSADQSDLLRRYLDREGFDVFAAVDAESAIAAFPTITPVVAVIDLLLPGISGEECARLVQERYPDCFLIVSSVLDVADYPDADAALPKPIVGADLRRLLREVPR</sequence>
<dbReference type="SMART" id="SM00448">
    <property type="entry name" value="REC"/>
    <property type="match status" value="1"/>
</dbReference>
<dbReference type="Gene3D" id="3.40.50.2300">
    <property type="match status" value="1"/>
</dbReference>
<reference evidence="5" key="1">
    <citation type="submission" date="2016-10" db="EMBL/GenBank/DDBJ databases">
        <authorList>
            <person name="Varghese N."/>
            <person name="Submissions S."/>
        </authorList>
    </citation>
    <scope>NUCLEOTIDE SEQUENCE [LARGE SCALE GENOMIC DNA]</scope>
    <source>
        <strain evidence="5">DSM 16089</strain>
    </source>
</reference>
<dbReference type="AlphaFoldDB" id="A0A1H4PP29"/>
<name>A0A1H4PP29_9MICO</name>
<keyword evidence="1 2" id="KW-0597">Phosphoprotein</keyword>
<dbReference type="InterPro" id="IPR050595">
    <property type="entry name" value="Bact_response_regulator"/>
</dbReference>
<protein>
    <submittedName>
        <fullName evidence="4">Response regulator receiver domain-containing protein</fullName>
    </submittedName>
</protein>
<dbReference type="PROSITE" id="PS50110">
    <property type="entry name" value="RESPONSE_REGULATORY"/>
    <property type="match status" value="1"/>
</dbReference>
<dbReference type="InterPro" id="IPR001789">
    <property type="entry name" value="Sig_transdc_resp-reg_receiver"/>
</dbReference>
<dbReference type="EMBL" id="FNSQ01000005">
    <property type="protein sequence ID" value="SEC09167.1"/>
    <property type="molecule type" value="Genomic_DNA"/>
</dbReference>
<feature type="domain" description="Response regulatory" evidence="3">
    <location>
        <begin position="7"/>
        <end position="115"/>
    </location>
</feature>
<evidence type="ECO:0000259" key="3">
    <source>
        <dbReference type="PROSITE" id="PS50110"/>
    </source>
</evidence>
<dbReference type="PANTHER" id="PTHR44591:SF3">
    <property type="entry name" value="RESPONSE REGULATORY DOMAIN-CONTAINING PROTEIN"/>
    <property type="match status" value="1"/>
</dbReference>
<dbReference type="CDD" id="cd00156">
    <property type="entry name" value="REC"/>
    <property type="match status" value="1"/>
</dbReference>
<dbReference type="RefSeq" id="WP_245647406.1">
    <property type="nucleotide sequence ID" value="NZ_FNSQ01000005.1"/>
</dbReference>
<gene>
    <name evidence="4" type="ORF">SAMN04489807_2859</name>
</gene>
<dbReference type="InterPro" id="IPR011006">
    <property type="entry name" value="CheY-like_superfamily"/>
</dbReference>
<organism evidence="4 5">
    <name type="scientific">Microbacterium hydrocarbonoxydans</name>
    <dbReference type="NCBI Taxonomy" id="273678"/>
    <lineage>
        <taxon>Bacteria</taxon>
        <taxon>Bacillati</taxon>
        <taxon>Actinomycetota</taxon>
        <taxon>Actinomycetes</taxon>
        <taxon>Micrococcales</taxon>
        <taxon>Microbacteriaceae</taxon>
        <taxon>Microbacterium</taxon>
    </lineage>
</organism>
<evidence type="ECO:0000313" key="5">
    <source>
        <dbReference type="Proteomes" id="UP000183750"/>
    </source>
</evidence>
<keyword evidence="5" id="KW-1185">Reference proteome</keyword>
<dbReference type="GO" id="GO:0000160">
    <property type="term" value="P:phosphorelay signal transduction system"/>
    <property type="evidence" value="ECO:0007669"/>
    <property type="project" value="InterPro"/>
</dbReference>
<dbReference type="PANTHER" id="PTHR44591">
    <property type="entry name" value="STRESS RESPONSE REGULATOR PROTEIN 1"/>
    <property type="match status" value="1"/>
</dbReference>
<accession>A0A1H4PP29</accession>
<feature type="modified residue" description="4-aspartylphosphate" evidence="2">
    <location>
        <position position="56"/>
    </location>
</feature>
<evidence type="ECO:0000256" key="2">
    <source>
        <dbReference type="PROSITE-ProRule" id="PRU00169"/>
    </source>
</evidence>
<dbReference type="Pfam" id="PF00072">
    <property type="entry name" value="Response_reg"/>
    <property type="match status" value="1"/>
</dbReference>
<evidence type="ECO:0000256" key="1">
    <source>
        <dbReference type="ARBA" id="ARBA00022553"/>
    </source>
</evidence>
<evidence type="ECO:0000313" key="4">
    <source>
        <dbReference type="EMBL" id="SEC09167.1"/>
    </source>
</evidence>
<dbReference type="Proteomes" id="UP000183750">
    <property type="component" value="Unassembled WGS sequence"/>
</dbReference>